<keyword evidence="1" id="KW-0732">Signal</keyword>
<dbReference type="EMBL" id="JANDBC010000001">
    <property type="protein sequence ID" value="MCP9291650.1"/>
    <property type="molecule type" value="Genomic_DNA"/>
</dbReference>
<reference evidence="2" key="1">
    <citation type="submission" date="2022-06" db="EMBL/GenBank/DDBJ databases">
        <title>Gracilimonas sp. CAU 1638 isolated from sea sediment.</title>
        <authorList>
            <person name="Kim W."/>
        </authorList>
    </citation>
    <scope>NUCLEOTIDE SEQUENCE</scope>
    <source>
        <strain evidence="2">CAU 1638</strain>
    </source>
</reference>
<accession>A0A9X2L3N8</accession>
<evidence type="ECO:0000313" key="2">
    <source>
        <dbReference type="EMBL" id="MCP9291650.1"/>
    </source>
</evidence>
<gene>
    <name evidence="2" type="ORF">NM125_08665</name>
</gene>
<dbReference type="InterPro" id="IPR032710">
    <property type="entry name" value="NTF2-like_dom_sf"/>
</dbReference>
<feature type="chain" id="PRO_5040774467" evidence="1">
    <location>
        <begin position="21"/>
        <end position="254"/>
    </location>
</feature>
<dbReference type="AlphaFoldDB" id="A0A9X2L3N8"/>
<proteinExistence type="predicted"/>
<sequence length="254" mass="29604">MKKALFLFLLFLLAGITAKAQPDLQSLQQEWVDAIKMGDSTSGFYWDDRSLIYSKIKTGDAESIMQVFKKEEIHNLQGYSPIQSFQHDTFRYITVGKLFTSADSLMLLTGWREVEGSWLKETDVILTLESETTQISSVSDRLFDQERKKWVELANQHNPEAHIKVSYTEDATYFGNGRKSEGRQEIAERYSYMENPNYQVDLEKERLWRISESNVLEIGRYFTGAERRGNGGLYVILWEKQESGEWQIELDFNF</sequence>
<dbReference type="Proteomes" id="UP001139125">
    <property type="component" value="Unassembled WGS sequence"/>
</dbReference>
<evidence type="ECO:0000313" key="3">
    <source>
        <dbReference type="Proteomes" id="UP001139125"/>
    </source>
</evidence>
<evidence type="ECO:0000256" key="1">
    <source>
        <dbReference type="SAM" id="SignalP"/>
    </source>
</evidence>
<protein>
    <submittedName>
        <fullName evidence="2">Nuclear transport factor 2 family protein</fullName>
    </submittedName>
</protein>
<dbReference type="RefSeq" id="WP_255134513.1">
    <property type="nucleotide sequence ID" value="NZ_JANDBC010000001.1"/>
</dbReference>
<keyword evidence="3" id="KW-1185">Reference proteome</keyword>
<feature type="signal peptide" evidence="1">
    <location>
        <begin position="1"/>
        <end position="20"/>
    </location>
</feature>
<comment type="caution">
    <text evidence="2">The sequence shown here is derived from an EMBL/GenBank/DDBJ whole genome shotgun (WGS) entry which is preliminary data.</text>
</comment>
<dbReference type="SUPFAM" id="SSF54427">
    <property type="entry name" value="NTF2-like"/>
    <property type="match status" value="1"/>
</dbReference>
<dbReference type="Gene3D" id="3.10.450.50">
    <property type="match status" value="1"/>
</dbReference>
<name>A0A9X2L3N8_9BACT</name>
<organism evidence="2 3">
    <name type="scientific">Gracilimonas sediminicola</name>
    <dbReference type="NCBI Taxonomy" id="2952158"/>
    <lineage>
        <taxon>Bacteria</taxon>
        <taxon>Pseudomonadati</taxon>
        <taxon>Balneolota</taxon>
        <taxon>Balneolia</taxon>
        <taxon>Balneolales</taxon>
        <taxon>Balneolaceae</taxon>
        <taxon>Gracilimonas</taxon>
    </lineage>
</organism>